<accession>A0ABW0NHZ9</accession>
<keyword evidence="1" id="KW-0472">Membrane</keyword>
<evidence type="ECO:0000256" key="1">
    <source>
        <dbReference type="SAM" id="Phobius"/>
    </source>
</evidence>
<reference evidence="3" key="1">
    <citation type="journal article" date="2019" name="Int. J. Syst. Evol. Microbiol.">
        <title>The Global Catalogue of Microorganisms (GCM) 10K type strain sequencing project: providing services to taxonomists for standard genome sequencing and annotation.</title>
        <authorList>
            <consortium name="The Broad Institute Genomics Platform"/>
            <consortium name="The Broad Institute Genome Sequencing Center for Infectious Disease"/>
            <person name="Wu L."/>
            <person name="Ma J."/>
        </authorList>
    </citation>
    <scope>NUCLEOTIDE SEQUENCE [LARGE SCALE GENOMIC DNA]</scope>
    <source>
        <strain evidence="3">CCUG 57401</strain>
    </source>
</reference>
<dbReference type="Proteomes" id="UP001596037">
    <property type="component" value="Unassembled WGS sequence"/>
</dbReference>
<sequence length="168" mass="18901">MKNWLSLPAVQIAVCVTLFLLAGWYWGPIAMVWSSPLLAAAIALPLINLAAGLRHSARERTWLPVHGQHYVYKGVTVHVLEDEEHRRWVCLADVRKVVGVTAAERALALAYPGRCERFDRSGTCLRDDALVEHLAKENEPGALRFRTWVERTVMLPGRKVRGNLGIRD</sequence>
<proteinExistence type="predicted"/>
<keyword evidence="3" id="KW-1185">Reference proteome</keyword>
<feature type="transmembrane region" description="Helical" evidence="1">
    <location>
        <begin position="7"/>
        <end position="26"/>
    </location>
</feature>
<feature type="transmembrane region" description="Helical" evidence="1">
    <location>
        <begin position="32"/>
        <end position="53"/>
    </location>
</feature>
<dbReference type="RefSeq" id="WP_376852522.1">
    <property type="nucleotide sequence ID" value="NZ_JBHSMF010000015.1"/>
</dbReference>
<keyword evidence="1" id="KW-0812">Transmembrane</keyword>
<evidence type="ECO:0000313" key="2">
    <source>
        <dbReference type="EMBL" id="MFC5500270.1"/>
    </source>
</evidence>
<name>A0ABW0NHZ9_9BURK</name>
<comment type="caution">
    <text evidence="2">The sequence shown here is derived from an EMBL/GenBank/DDBJ whole genome shotgun (WGS) entry which is preliminary data.</text>
</comment>
<evidence type="ECO:0000313" key="3">
    <source>
        <dbReference type="Proteomes" id="UP001596037"/>
    </source>
</evidence>
<dbReference type="EMBL" id="JBHSMF010000015">
    <property type="protein sequence ID" value="MFC5500270.1"/>
    <property type="molecule type" value="Genomic_DNA"/>
</dbReference>
<protein>
    <submittedName>
        <fullName evidence="2">Uncharacterized protein</fullName>
    </submittedName>
</protein>
<organism evidence="2 3">
    <name type="scientific">Caenimonas terrae</name>
    <dbReference type="NCBI Taxonomy" id="696074"/>
    <lineage>
        <taxon>Bacteria</taxon>
        <taxon>Pseudomonadati</taxon>
        <taxon>Pseudomonadota</taxon>
        <taxon>Betaproteobacteria</taxon>
        <taxon>Burkholderiales</taxon>
        <taxon>Comamonadaceae</taxon>
        <taxon>Caenimonas</taxon>
    </lineage>
</organism>
<keyword evidence="1" id="KW-1133">Transmembrane helix</keyword>
<gene>
    <name evidence="2" type="ORF">ACFPOE_22195</name>
</gene>